<sequence length="49" mass="5122">MHPGRADVIGGGAIVVEELARELRERAGIDQLTVSEHDILDGIALSLAG</sequence>
<name>A0A654TR13_MYCTX</name>
<proteinExistence type="predicted"/>
<dbReference type="EMBL" id="CFOH01000695">
    <property type="protein sequence ID" value="CFE66298.1"/>
    <property type="molecule type" value="Genomic_DNA"/>
</dbReference>
<evidence type="ECO:0000313" key="2">
    <source>
        <dbReference type="EMBL" id="COV21039.1"/>
    </source>
</evidence>
<evidence type="ECO:0000313" key="1">
    <source>
        <dbReference type="EMBL" id="CFE66298.1"/>
    </source>
</evidence>
<dbReference type="EMBL" id="CSAD01000137">
    <property type="protein sequence ID" value="COV21039.1"/>
    <property type="molecule type" value="Genomic_DNA"/>
</dbReference>
<accession>A0A654TR13</accession>
<protein>
    <submittedName>
        <fullName evidence="1">Exopolyphosphatase</fullName>
    </submittedName>
</protein>
<gene>
    <name evidence="2" type="ORF">ERS007679_01320</name>
    <name evidence="1" type="ORF">ERS007688_03326</name>
</gene>
<evidence type="ECO:0000313" key="3">
    <source>
        <dbReference type="Proteomes" id="UP000045842"/>
    </source>
</evidence>
<dbReference type="SUPFAM" id="SSF53067">
    <property type="entry name" value="Actin-like ATPase domain"/>
    <property type="match status" value="1"/>
</dbReference>
<organism evidence="1 4">
    <name type="scientific">Mycobacterium tuberculosis</name>
    <dbReference type="NCBI Taxonomy" id="1773"/>
    <lineage>
        <taxon>Bacteria</taxon>
        <taxon>Bacillati</taxon>
        <taxon>Actinomycetota</taxon>
        <taxon>Actinomycetes</taxon>
        <taxon>Mycobacteriales</taxon>
        <taxon>Mycobacteriaceae</taxon>
        <taxon>Mycobacterium</taxon>
        <taxon>Mycobacterium tuberculosis complex</taxon>
    </lineage>
</organism>
<dbReference type="InterPro" id="IPR043129">
    <property type="entry name" value="ATPase_NBD"/>
</dbReference>
<evidence type="ECO:0000313" key="4">
    <source>
        <dbReference type="Proteomes" id="UP000046947"/>
    </source>
</evidence>
<reference evidence="3 4" key="1">
    <citation type="submission" date="2015-03" db="EMBL/GenBank/DDBJ databases">
        <authorList>
            <consortium name="Pathogen Informatics"/>
        </authorList>
    </citation>
    <scope>NUCLEOTIDE SEQUENCE [LARGE SCALE GENOMIC DNA]</scope>
    <source>
        <strain evidence="2 3">G09801536</strain>
        <strain evidence="1 4">H09601792</strain>
    </source>
</reference>
<dbReference type="Gene3D" id="3.30.420.150">
    <property type="entry name" value="Exopolyphosphatase. Domain 2"/>
    <property type="match status" value="1"/>
</dbReference>
<dbReference type="Proteomes" id="UP000045842">
    <property type="component" value="Unassembled WGS sequence"/>
</dbReference>
<dbReference type="AlphaFoldDB" id="A0A654TR13"/>
<dbReference type="Proteomes" id="UP000046947">
    <property type="component" value="Unassembled WGS sequence"/>
</dbReference>